<dbReference type="VEuPathDB" id="FungiDB:AMAG_19082"/>
<gene>
    <name evidence="1" type="ORF">AMAG_19082</name>
</gene>
<organism evidence="1 2">
    <name type="scientific">Allomyces macrogynus (strain ATCC 38327)</name>
    <name type="common">Allomyces javanicus var. macrogynus</name>
    <dbReference type="NCBI Taxonomy" id="578462"/>
    <lineage>
        <taxon>Eukaryota</taxon>
        <taxon>Fungi</taxon>
        <taxon>Fungi incertae sedis</taxon>
        <taxon>Blastocladiomycota</taxon>
        <taxon>Blastocladiomycetes</taxon>
        <taxon>Blastocladiales</taxon>
        <taxon>Blastocladiaceae</taxon>
        <taxon>Allomyces</taxon>
    </lineage>
</organism>
<reference evidence="2" key="2">
    <citation type="submission" date="2009-11" db="EMBL/GenBank/DDBJ databases">
        <title>The Genome Sequence of Allomyces macrogynus strain ATCC 38327.</title>
        <authorList>
            <consortium name="The Broad Institute Genome Sequencing Platform"/>
            <person name="Russ C."/>
            <person name="Cuomo C."/>
            <person name="Shea T."/>
            <person name="Young S.K."/>
            <person name="Zeng Q."/>
            <person name="Koehrsen M."/>
            <person name="Haas B."/>
            <person name="Borodovsky M."/>
            <person name="Guigo R."/>
            <person name="Alvarado L."/>
            <person name="Berlin A."/>
            <person name="Borenstein D."/>
            <person name="Chen Z."/>
            <person name="Engels R."/>
            <person name="Freedman E."/>
            <person name="Gellesch M."/>
            <person name="Goldberg J."/>
            <person name="Griggs A."/>
            <person name="Gujja S."/>
            <person name="Heiman D."/>
            <person name="Hepburn T."/>
            <person name="Howarth C."/>
            <person name="Jen D."/>
            <person name="Larson L."/>
            <person name="Lewis B."/>
            <person name="Mehta T."/>
            <person name="Park D."/>
            <person name="Pearson M."/>
            <person name="Roberts A."/>
            <person name="Saif S."/>
            <person name="Shenoy N."/>
            <person name="Sisk P."/>
            <person name="Stolte C."/>
            <person name="Sykes S."/>
            <person name="Walk T."/>
            <person name="White J."/>
            <person name="Yandava C."/>
            <person name="Burger G."/>
            <person name="Gray M.W."/>
            <person name="Holland P.W.H."/>
            <person name="King N."/>
            <person name="Lang F.B.F."/>
            <person name="Roger A.J."/>
            <person name="Ruiz-Trillo I."/>
            <person name="Lander E."/>
            <person name="Nusbaum C."/>
        </authorList>
    </citation>
    <scope>NUCLEOTIDE SEQUENCE [LARGE SCALE GENOMIC DNA]</scope>
    <source>
        <strain evidence="2">ATCC 38327</strain>
    </source>
</reference>
<reference evidence="1 2" key="1">
    <citation type="submission" date="2009-11" db="EMBL/GenBank/DDBJ databases">
        <title>Annotation of Allomyces macrogynus ATCC 38327.</title>
        <authorList>
            <consortium name="The Broad Institute Genome Sequencing Platform"/>
            <person name="Russ C."/>
            <person name="Cuomo C."/>
            <person name="Burger G."/>
            <person name="Gray M.W."/>
            <person name="Holland P.W.H."/>
            <person name="King N."/>
            <person name="Lang F.B.F."/>
            <person name="Roger A.J."/>
            <person name="Ruiz-Trillo I."/>
            <person name="Young S.K."/>
            <person name="Zeng Q."/>
            <person name="Gargeya S."/>
            <person name="Fitzgerald M."/>
            <person name="Haas B."/>
            <person name="Abouelleil A."/>
            <person name="Alvarado L."/>
            <person name="Arachchi H.M."/>
            <person name="Berlin A."/>
            <person name="Chapman S.B."/>
            <person name="Gearin G."/>
            <person name="Goldberg J."/>
            <person name="Griggs A."/>
            <person name="Gujja S."/>
            <person name="Hansen M."/>
            <person name="Heiman D."/>
            <person name="Howarth C."/>
            <person name="Larimer J."/>
            <person name="Lui A."/>
            <person name="MacDonald P.J.P."/>
            <person name="McCowen C."/>
            <person name="Montmayeur A."/>
            <person name="Murphy C."/>
            <person name="Neiman D."/>
            <person name="Pearson M."/>
            <person name="Priest M."/>
            <person name="Roberts A."/>
            <person name="Saif S."/>
            <person name="Shea T."/>
            <person name="Sisk P."/>
            <person name="Stolte C."/>
            <person name="Sykes S."/>
            <person name="Wortman J."/>
            <person name="Nusbaum C."/>
            <person name="Birren B."/>
        </authorList>
    </citation>
    <scope>NUCLEOTIDE SEQUENCE [LARGE SCALE GENOMIC DNA]</scope>
    <source>
        <strain evidence="1 2">ATCC 38327</strain>
    </source>
</reference>
<dbReference type="PANTHER" id="PTHR43628:SF1">
    <property type="entry name" value="CHITIN SYNTHASE REGULATORY FACTOR 2-RELATED"/>
    <property type="match status" value="1"/>
</dbReference>
<name>A0A0L0SN95_ALLM3</name>
<dbReference type="SMART" id="SM00671">
    <property type="entry name" value="SEL1"/>
    <property type="match status" value="3"/>
</dbReference>
<dbReference type="SUPFAM" id="SSF81901">
    <property type="entry name" value="HCP-like"/>
    <property type="match status" value="1"/>
</dbReference>
<dbReference type="OrthoDB" id="272077at2759"/>
<accession>A0A0L0SN95</accession>
<dbReference type="InterPro" id="IPR006597">
    <property type="entry name" value="Sel1-like"/>
</dbReference>
<evidence type="ECO:0008006" key="3">
    <source>
        <dbReference type="Google" id="ProtNLM"/>
    </source>
</evidence>
<dbReference type="InterPro" id="IPR052945">
    <property type="entry name" value="Mitotic_Regulator"/>
</dbReference>
<proteinExistence type="predicted"/>
<dbReference type="EMBL" id="GG745343">
    <property type="protein sequence ID" value="KNE63870.1"/>
    <property type="molecule type" value="Genomic_DNA"/>
</dbReference>
<evidence type="ECO:0000313" key="2">
    <source>
        <dbReference type="Proteomes" id="UP000054350"/>
    </source>
</evidence>
<dbReference type="Pfam" id="PF08238">
    <property type="entry name" value="Sel1"/>
    <property type="match status" value="3"/>
</dbReference>
<dbReference type="AlphaFoldDB" id="A0A0L0SN95"/>
<dbReference type="Proteomes" id="UP000054350">
    <property type="component" value="Unassembled WGS sequence"/>
</dbReference>
<keyword evidence="2" id="KW-1185">Reference proteome</keyword>
<protein>
    <recommendedName>
        <fullName evidence="3">Sel1 repeat family protein</fullName>
    </recommendedName>
</protein>
<dbReference type="InterPro" id="IPR011990">
    <property type="entry name" value="TPR-like_helical_dom_sf"/>
</dbReference>
<dbReference type="OMA" id="AMAFDAI"/>
<sequence>MLSAGAGVPRQLDEAFAWFLSAAKQNEVGAMVLVGNAYQHGRGVCENTAEAVWWYMRAAKLRDPIACLILASCAESGYGVPRNLKCALMWMNVAIQAGAMAFDAIVFERAIDLALRLAMSKQGDHLRALVKAGVAGPFPAAG</sequence>
<dbReference type="STRING" id="578462.A0A0L0SN95"/>
<evidence type="ECO:0000313" key="1">
    <source>
        <dbReference type="EMBL" id="KNE63870.1"/>
    </source>
</evidence>
<dbReference type="Gene3D" id="1.25.40.10">
    <property type="entry name" value="Tetratricopeptide repeat domain"/>
    <property type="match status" value="1"/>
</dbReference>
<dbReference type="PANTHER" id="PTHR43628">
    <property type="entry name" value="ACTIVATOR OF C KINASE PROTEIN 1-RELATED"/>
    <property type="match status" value="1"/>
</dbReference>